<feature type="compositionally biased region" description="Basic and acidic residues" evidence="6">
    <location>
        <begin position="621"/>
        <end position="633"/>
    </location>
</feature>
<comment type="similarity">
    <text evidence="1">Belongs to the PI3/PI4-kinase family. Type II PI4K subfamily.</text>
</comment>
<dbReference type="PANTHER" id="PTHR45800:SF11">
    <property type="entry name" value="PHOSPHATIDYLINOSITOL 3-KINASE-RELATED PROTEIN KINASE"/>
    <property type="match status" value="1"/>
</dbReference>
<dbReference type="PROSITE" id="PS50290">
    <property type="entry name" value="PI3_4_KINASE_3"/>
    <property type="match status" value="1"/>
</dbReference>
<dbReference type="GO" id="GO:0005524">
    <property type="term" value="F:ATP binding"/>
    <property type="evidence" value="ECO:0007669"/>
    <property type="project" value="UniProtKB-KW"/>
</dbReference>
<protein>
    <recommendedName>
        <fullName evidence="10">1-phosphatidylinositol 4-kinase</fullName>
    </recommendedName>
</protein>
<evidence type="ECO:0000256" key="5">
    <source>
        <dbReference type="ARBA" id="ARBA00022840"/>
    </source>
</evidence>
<keyword evidence="5" id="KW-0067">ATP-binding</keyword>
<feature type="compositionally biased region" description="Polar residues" evidence="6">
    <location>
        <begin position="636"/>
        <end position="650"/>
    </location>
</feature>
<feature type="compositionally biased region" description="Low complexity" evidence="6">
    <location>
        <begin position="595"/>
        <end position="614"/>
    </location>
</feature>
<sequence length="763" mass="83910">MPFSDGRQSALNPLHSANSGIKIFVKDVRDKHDHKRALTVRPWSTIKDVKNQLQKLTSLPPSAQRLFYGPLGQREGNGNNICVQAELPNYRTLHDAGIYRSGETLLLDVKPQGNHSSEMSLSMLQSSSASDVCIASSAFDITPRAMRRIVQQARRGFAMGLKPELGIDGSGGAYFLRDARKVKVCVFKPADEEPYAINNPRGYLNTGGEDIFMREGIAPGEACLREVAAFLLDHDGFSSVPMTTLVEARHPNFHMNGVQLKVSEGGATIGTHSILSPPLATSNVISLSHSMHGTGGAPYTKPRPIDKVGSCQEFIYAECTMDDMSPSKLSVEEVHKIAVLDIRIMNADRNTANLLCRRREDDSLELIPIDHGFCLRKKCDVAWFDWCWLEWPQLKEPISQKTKDYIFKLNVEEEARLLKERLHIGTEALDIMRASTKLLQEGVKAGLNLYEIALLCCRFDDAGDVSSRLEVLTAMAAEIATSAVENGRWDHVVASKALENQLSPQALLSQPPQKAMTKSMSMFTMDNIGFPENSDITVPSCANASSGSSESTDELEDKMLENDETNCEVWAASIIADVSTGNISETGSTHRQRSSSESSSASASSNSSSNLSASPKGFWTKRPDSPDFDDSRHNGRTVTWSPSTSPANVTSHLSRLNFTTPSPVASFKALKIDSTCDDILTPTPPMSKKGMMRCQSFSAFSSLNSKGETSHFGDALRKSQRKEGVNDQYGDYFRKFVDLLISRETLAVGRKKSNNEKISTTWS</sequence>
<dbReference type="InterPro" id="IPR000403">
    <property type="entry name" value="PI3/4_kinase_cat_dom"/>
</dbReference>
<feature type="region of interest" description="Disordered" evidence="6">
    <location>
        <begin position="581"/>
        <end position="650"/>
    </location>
</feature>
<dbReference type="EMBL" id="HBGY01026819">
    <property type="protein sequence ID" value="CAD9600803.1"/>
    <property type="molecule type" value="Transcribed_RNA"/>
</dbReference>
<evidence type="ECO:0000259" key="7">
    <source>
        <dbReference type="PROSITE" id="PS50053"/>
    </source>
</evidence>
<dbReference type="PROSITE" id="PS50053">
    <property type="entry name" value="UBIQUITIN_2"/>
    <property type="match status" value="1"/>
</dbReference>
<feature type="compositionally biased region" description="Low complexity" evidence="6">
    <location>
        <begin position="540"/>
        <end position="550"/>
    </location>
</feature>
<feature type="region of interest" description="Disordered" evidence="6">
    <location>
        <begin position="534"/>
        <end position="557"/>
    </location>
</feature>
<dbReference type="AlphaFoldDB" id="A0A7S2LAJ7"/>
<dbReference type="InterPro" id="IPR000626">
    <property type="entry name" value="Ubiquitin-like_dom"/>
</dbReference>
<dbReference type="PANTHER" id="PTHR45800">
    <property type="entry name" value="PHOSPHATIDYLINOSITOL 4-KINASE GAMMA"/>
    <property type="match status" value="1"/>
</dbReference>
<dbReference type="GO" id="GO:0016301">
    <property type="term" value="F:kinase activity"/>
    <property type="evidence" value="ECO:0007669"/>
    <property type="project" value="UniProtKB-KW"/>
</dbReference>
<keyword evidence="4" id="KW-0418">Kinase</keyword>
<dbReference type="SUPFAM" id="SSF54236">
    <property type="entry name" value="Ubiquitin-like"/>
    <property type="match status" value="1"/>
</dbReference>
<evidence type="ECO:0008006" key="10">
    <source>
        <dbReference type="Google" id="ProtNLM"/>
    </source>
</evidence>
<evidence type="ECO:0000256" key="1">
    <source>
        <dbReference type="ARBA" id="ARBA00008941"/>
    </source>
</evidence>
<feature type="domain" description="Ubiquitin-like" evidence="7">
    <location>
        <begin position="21"/>
        <end position="113"/>
    </location>
</feature>
<evidence type="ECO:0000256" key="4">
    <source>
        <dbReference type="ARBA" id="ARBA00022777"/>
    </source>
</evidence>
<feature type="domain" description="PI3K/PI4K catalytic" evidence="8">
    <location>
        <begin position="160"/>
        <end position="487"/>
    </location>
</feature>
<dbReference type="CDD" id="cd17039">
    <property type="entry name" value="Ubl_ubiquitin_like"/>
    <property type="match status" value="1"/>
</dbReference>
<dbReference type="InterPro" id="IPR029071">
    <property type="entry name" value="Ubiquitin-like_domsf"/>
</dbReference>
<evidence type="ECO:0000313" key="9">
    <source>
        <dbReference type="EMBL" id="CAD9600803.1"/>
    </source>
</evidence>
<reference evidence="9" key="1">
    <citation type="submission" date="2021-01" db="EMBL/GenBank/DDBJ databases">
        <authorList>
            <person name="Corre E."/>
            <person name="Pelletier E."/>
            <person name="Niang G."/>
            <person name="Scheremetjew M."/>
            <person name="Finn R."/>
            <person name="Kale V."/>
            <person name="Holt S."/>
            <person name="Cochrane G."/>
            <person name="Meng A."/>
            <person name="Brown T."/>
            <person name="Cohen L."/>
        </authorList>
    </citation>
    <scope>NUCLEOTIDE SEQUENCE</scope>
    <source>
        <strain evidence="9">B650</strain>
    </source>
</reference>
<dbReference type="Gene3D" id="3.10.20.90">
    <property type="entry name" value="Phosphatidylinositol 3-kinase Catalytic Subunit, Chain A, domain 1"/>
    <property type="match status" value="1"/>
</dbReference>
<name>A0A7S2LAJ7_9STRA</name>
<keyword evidence="2" id="KW-0808">Transferase</keyword>
<accession>A0A7S2LAJ7</accession>
<evidence type="ECO:0000256" key="6">
    <source>
        <dbReference type="SAM" id="MobiDB-lite"/>
    </source>
</evidence>
<dbReference type="InterPro" id="IPR044571">
    <property type="entry name" value="P4KG1-8"/>
</dbReference>
<keyword evidence="3" id="KW-0547">Nucleotide-binding</keyword>
<dbReference type="Pfam" id="PF00454">
    <property type="entry name" value="PI3_PI4_kinase"/>
    <property type="match status" value="1"/>
</dbReference>
<evidence type="ECO:0000256" key="3">
    <source>
        <dbReference type="ARBA" id="ARBA00022741"/>
    </source>
</evidence>
<evidence type="ECO:0000259" key="8">
    <source>
        <dbReference type="PROSITE" id="PS50290"/>
    </source>
</evidence>
<organism evidence="9">
    <name type="scientific">Leptocylindrus danicus</name>
    <dbReference type="NCBI Taxonomy" id="163516"/>
    <lineage>
        <taxon>Eukaryota</taxon>
        <taxon>Sar</taxon>
        <taxon>Stramenopiles</taxon>
        <taxon>Ochrophyta</taxon>
        <taxon>Bacillariophyta</taxon>
        <taxon>Coscinodiscophyceae</taxon>
        <taxon>Chaetocerotophycidae</taxon>
        <taxon>Leptocylindrales</taxon>
        <taxon>Leptocylindraceae</taxon>
        <taxon>Leptocylindrus</taxon>
    </lineage>
</organism>
<evidence type="ECO:0000256" key="2">
    <source>
        <dbReference type="ARBA" id="ARBA00022679"/>
    </source>
</evidence>
<gene>
    <name evidence="9" type="ORF">LDAN0321_LOCUS16611</name>
</gene>
<proteinExistence type="inferred from homology"/>